<reference evidence="2" key="1">
    <citation type="submission" date="2016-09" db="EMBL/GenBank/DDBJ databases">
        <authorList>
            <person name="Gulvik C.A."/>
        </authorList>
    </citation>
    <scope>NUCLEOTIDE SEQUENCE [LARGE SCALE GENOMIC DNA]</scope>
    <source>
        <strain evidence="2">LMG 26676</strain>
    </source>
</reference>
<comment type="caution">
    <text evidence="1">The sequence shown here is derived from an EMBL/GenBank/DDBJ whole genome shotgun (WGS) entry which is preliminary data.</text>
</comment>
<accession>A0A1E5HD63</accession>
<dbReference type="EMBL" id="MIKC01000011">
    <property type="protein sequence ID" value="OEG22874.1"/>
    <property type="molecule type" value="Genomic_DNA"/>
</dbReference>
<evidence type="ECO:0000313" key="1">
    <source>
        <dbReference type="EMBL" id="OEG22874.1"/>
    </source>
</evidence>
<dbReference type="RefSeq" id="WP_069639737.1">
    <property type="nucleotide sequence ID" value="NZ_JAFBEZ010000009.1"/>
</dbReference>
<organism evidence="1 2">
    <name type="scientific">Enterococcus ureilyticus</name>
    <dbReference type="NCBI Taxonomy" id="1131292"/>
    <lineage>
        <taxon>Bacteria</taxon>
        <taxon>Bacillati</taxon>
        <taxon>Bacillota</taxon>
        <taxon>Bacilli</taxon>
        <taxon>Lactobacillales</taxon>
        <taxon>Enterococcaceae</taxon>
        <taxon>Enterococcus</taxon>
    </lineage>
</organism>
<dbReference type="Proteomes" id="UP000094469">
    <property type="component" value="Unassembled WGS sequence"/>
</dbReference>
<gene>
    <name evidence="1" type="ORF">BCR24_14730</name>
</gene>
<keyword evidence="2" id="KW-1185">Reference proteome</keyword>
<proteinExistence type="predicted"/>
<protein>
    <submittedName>
        <fullName evidence="1">Uncharacterized protein</fullName>
    </submittedName>
</protein>
<evidence type="ECO:0000313" key="2">
    <source>
        <dbReference type="Proteomes" id="UP000094469"/>
    </source>
</evidence>
<sequence length="175" mass="19703">MIKVNIKNQFNNKAFQCSEGGKEVTLTPLGSGFPLPSANTFEKSNYDIHYADDLDNFECKGNIVDIHCSDSVSVVRLIALGLYGDYHESVVIGEDNKTTEYKVTFPFMHRTSLSVKEAKLFYTSEYVVSQSSLSGVVKQGISLFEIEINLYQQTKISFIKFPRHLGVHIFAITLF</sequence>
<name>A0A1E5HD63_9ENTE</name>
<dbReference type="AlphaFoldDB" id="A0A1E5HD63"/>